<evidence type="ECO:0000259" key="2">
    <source>
        <dbReference type="Pfam" id="PF00144"/>
    </source>
</evidence>
<dbReference type="RefSeq" id="WP_192006918.1">
    <property type="nucleotide sequence ID" value="NZ_JACYTQ010000001.1"/>
</dbReference>
<evidence type="ECO:0000313" key="3">
    <source>
        <dbReference type="EMBL" id="MBD8487128.1"/>
    </source>
</evidence>
<dbReference type="Pfam" id="PF00144">
    <property type="entry name" value="Beta-lactamase"/>
    <property type="match status" value="1"/>
</dbReference>
<dbReference type="InterPro" id="IPR012338">
    <property type="entry name" value="Beta-lactam/transpept-like"/>
</dbReference>
<dbReference type="PANTHER" id="PTHR46825:SF8">
    <property type="entry name" value="BETA-LACTAMASE-RELATED"/>
    <property type="match status" value="1"/>
</dbReference>
<accession>A0ABR9AH20</accession>
<dbReference type="InterPro" id="IPR050491">
    <property type="entry name" value="AmpC-like"/>
</dbReference>
<dbReference type="InterPro" id="IPR001466">
    <property type="entry name" value="Beta-lactam-related"/>
</dbReference>
<gene>
    <name evidence="3" type="ORF">IFO69_00070</name>
</gene>
<sequence length="363" mass="40334">MKYALILLLCFWSNSAFSQIDTATNAQTKDILPESKTDLIFNKVNTFPNNTQLAFAFIKNGQTYYYGVKRLNDSIVSINNSESIFEIGSITKVFTSTLLAYLVEENKINLNDNINDFLPFPMKDDIKITFKSLANHTSGLPRIPSNLAMANPQNPYKGYDEDKLKAYFTEELSLLDTSGMKSQYSNLGVGLLGYTIAIIEEEAYSELLQQRIFAPLHMSSSTANRQEINKGLVKGQGPLGQETSNWDMEVLSGAGGILSNVEDLSKFALAQFDSSHTALALTRQKTVHVVNNVDIGLGWAIINREPKNKWCWHNGGTGGYSSSMVIDIKNQNAVIILSNLSAFHPNKGNIDQLSFELMESLEE</sequence>
<feature type="domain" description="Beta-lactamase-related" evidence="2">
    <location>
        <begin position="53"/>
        <end position="344"/>
    </location>
</feature>
<feature type="signal peptide" evidence="1">
    <location>
        <begin position="1"/>
        <end position="18"/>
    </location>
</feature>
<comment type="caution">
    <text evidence="3">The sequence shown here is derived from an EMBL/GenBank/DDBJ whole genome shotgun (WGS) entry which is preliminary data.</text>
</comment>
<dbReference type="PANTHER" id="PTHR46825">
    <property type="entry name" value="D-ALANYL-D-ALANINE-CARBOXYPEPTIDASE/ENDOPEPTIDASE AMPH"/>
    <property type="match status" value="1"/>
</dbReference>
<dbReference type="Proteomes" id="UP000647133">
    <property type="component" value="Unassembled WGS sequence"/>
</dbReference>
<dbReference type="Gene3D" id="3.40.710.10">
    <property type="entry name" value="DD-peptidase/beta-lactamase superfamily"/>
    <property type="match status" value="1"/>
</dbReference>
<reference evidence="3 4" key="1">
    <citation type="submission" date="2020-09" db="EMBL/GenBank/DDBJ databases">
        <title>Echinicola sp. CAU 1574 isolated from sand of Sido Beach.</title>
        <authorList>
            <person name="Kim W."/>
        </authorList>
    </citation>
    <scope>NUCLEOTIDE SEQUENCE [LARGE SCALE GENOMIC DNA]</scope>
    <source>
        <strain evidence="3 4">CAU 1574</strain>
    </source>
</reference>
<dbReference type="EMBL" id="JACYTQ010000001">
    <property type="protein sequence ID" value="MBD8487128.1"/>
    <property type="molecule type" value="Genomic_DNA"/>
</dbReference>
<protein>
    <submittedName>
        <fullName evidence="3">Beta-lactamase family protein</fullName>
    </submittedName>
</protein>
<keyword evidence="1" id="KW-0732">Signal</keyword>
<evidence type="ECO:0000313" key="4">
    <source>
        <dbReference type="Proteomes" id="UP000647133"/>
    </source>
</evidence>
<keyword evidence="4" id="KW-1185">Reference proteome</keyword>
<organism evidence="3 4">
    <name type="scientific">Echinicola arenosa</name>
    <dbReference type="NCBI Taxonomy" id="2774144"/>
    <lineage>
        <taxon>Bacteria</taxon>
        <taxon>Pseudomonadati</taxon>
        <taxon>Bacteroidota</taxon>
        <taxon>Cytophagia</taxon>
        <taxon>Cytophagales</taxon>
        <taxon>Cyclobacteriaceae</taxon>
        <taxon>Echinicola</taxon>
    </lineage>
</organism>
<name>A0ABR9AH20_9BACT</name>
<feature type="chain" id="PRO_5047013521" evidence="1">
    <location>
        <begin position="19"/>
        <end position="363"/>
    </location>
</feature>
<dbReference type="SUPFAM" id="SSF56601">
    <property type="entry name" value="beta-lactamase/transpeptidase-like"/>
    <property type="match status" value="1"/>
</dbReference>
<evidence type="ECO:0000256" key="1">
    <source>
        <dbReference type="SAM" id="SignalP"/>
    </source>
</evidence>
<proteinExistence type="predicted"/>